<dbReference type="GO" id="GO:0005975">
    <property type="term" value="P:carbohydrate metabolic process"/>
    <property type="evidence" value="ECO:0007669"/>
    <property type="project" value="UniProtKB-ARBA"/>
</dbReference>
<comment type="caution">
    <text evidence="4">The sequence shown here is derived from an EMBL/GenBank/DDBJ whole genome shotgun (WGS) entry which is preliminary data.</text>
</comment>
<feature type="domain" description="DUF8202" evidence="3">
    <location>
        <begin position="1558"/>
        <end position="1757"/>
    </location>
</feature>
<feature type="domain" description="Secretion system C-terminal sorting" evidence="2">
    <location>
        <begin position="2055"/>
        <end position="2123"/>
    </location>
</feature>
<dbReference type="Pfam" id="PF18962">
    <property type="entry name" value="Por_Secre_tail"/>
    <property type="match status" value="1"/>
</dbReference>
<dbReference type="Pfam" id="PF26628">
    <property type="entry name" value="DUF8202"/>
    <property type="match status" value="4"/>
</dbReference>
<gene>
    <name evidence="4" type="ORF">CLV60_101166</name>
</gene>
<keyword evidence="1" id="KW-0732">Signal</keyword>
<feature type="domain" description="DUF8202" evidence="3">
    <location>
        <begin position="1133"/>
        <end position="1317"/>
    </location>
</feature>
<organism evidence="4 5">
    <name type="scientific">Dyadobacter jiangsuensis</name>
    <dbReference type="NCBI Taxonomy" id="1591085"/>
    <lineage>
        <taxon>Bacteria</taxon>
        <taxon>Pseudomonadati</taxon>
        <taxon>Bacteroidota</taxon>
        <taxon>Cytophagia</taxon>
        <taxon>Cytophagales</taxon>
        <taxon>Spirosomataceae</taxon>
        <taxon>Dyadobacter</taxon>
    </lineage>
</organism>
<name>A0A2P8GIM9_9BACT</name>
<accession>A0A2P8GIM9</accession>
<evidence type="ECO:0000313" key="4">
    <source>
        <dbReference type="EMBL" id="PSL33797.1"/>
    </source>
</evidence>
<dbReference type="EMBL" id="PYAS01000001">
    <property type="protein sequence ID" value="PSL33797.1"/>
    <property type="molecule type" value="Genomic_DNA"/>
</dbReference>
<dbReference type="InterPro" id="IPR013320">
    <property type="entry name" value="ConA-like_dom_sf"/>
</dbReference>
<evidence type="ECO:0000259" key="2">
    <source>
        <dbReference type="Pfam" id="PF18962"/>
    </source>
</evidence>
<dbReference type="SUPFAM" id="SSF49899">
    <property type="entry name" value="Concanavalin A-like lectins/glucanases"/>
    <property type="match status" value="2"/>
</dbReference>
<protein>
    <submittedName>
        <fullName evidence="4">Putative secreted protein (Por secretion system target)</fullName>
    </submittedName>
</protein>
<evidence type="ECO:0000259" key="3">
    <source>
        <dbReference type="Pfam" id="PF26628"/>
    </source>
</evidence>
<dbReference type="InterPro" id="IPR058515">
    <property type="entry name" value="DUF8202"/>
</dbReference>
<feature type="domain" description="DUF8202" evidence="3">
    <location>
        <begin position="699"/>
        <end position="886"/>
    </location>
</feature>
<evidence type="ECO:0000313" key="5">
    <source>
        <dbReference type="Proteomes" id="UP000241964"/>
    </source>
</evidence>
<sequence>MTKKERSVNHLWTIENYFMKRNVQVAAIALASAMLACFGARAQTPGGVSPAAWYRADAPGSVFSDAGSTAASNNATVQQWNEARGTGSNLIQATASARPVFSNSSALANFNPTVTFDGSNDFLQFTAGTGVNLIDRANGSIYAAGYVNTLKQSGFAGFHASMDYPGLHIFGSNNKLLFFTGGPGYQGLSASAYTAGMFFSAGSGWQNGAGTNASYAAATVSLNGTRTDYNGSQLYNANLSTGARDFRIGADNNYGAFSGQLNEVMVFEDKLTADQMDRVETYLAIKYGTTYASGTRDYKNSAGNVVWSASANTGSQSNIAGIGRDDNGALHQKQSWSTSNGRQVLIGTGTLAGSNADNATGLNNGQFLVWGDNGLAKTPNVAIAGIGGISHRFAAIWKVQNTGSVGTVRVAWPKSLLGMKLIQSSDATIDASDVSTDMSANETVINGVTFNYADVTLSDGQYFTFGAKVPAPGGVVNGILMWHKADDGVTTAGAKNIWQDVSGNGRDVSQNNNATYQPSLVTNASFTANSKNYAFNFNPFYYFDGSNDFFYRQNDAYFPSTTSPGSTYGVMFNSAAGGYNTAYGWGDDDPNLVRANNNYQFWRDNGLPLQADVSLNTTNAHIGGMAWKGAANGLYLNVDGRTFSTTSYNIGNIATGNPPTFQIGSEGYNTAAYGWEQYQGAISEVFAYSTDHQNSGGDEKQRINSYLAIKYGITLKNDAGTGVPNYLSSASTVVWNATNNAAYSKNIAGLAKDDASALNQKQSRSNVNGQQVLIGTTGLSGTNAGNGTSLSDGQFLIWGDNGGAKSLSVGITGIVDLNLRFGSIWKVQNTGNVGTVRVTWPAGIPGLHLLQSSDAVFDASDTRTDMTGNTQTINGVAYNYTDVTLADGQYFTFAGYVVGPGGVASAAWYRADGAGQQYSDAGTTPAADNEALQQWNEFKGTGFDLAQASSGARPVFSNATTLANFNPTVTFDGSNDLMQFTAGTGVNVIDRANGSLYAAGFVKTIQNSGFLGFHDSMDYPGLHMFNNTGAERRLLFFTGGPGYQGLATDAITSRSYFTAGSGWQNGAGATAAYAGATVSFNGVRTDYTGNQLQNAVINDASRSLRIGADNNYGSFNGQLNEVVVFENKLTEAEMDRVETYMAIKYGNTFAKGLRDYKNSTSGTVWTAATNTGYHNNIAGIARDDEGSLYQRQSWSTNLGRQVLVSTTGLANTNAANNGALANGQFLVWGDNALARTPSVSISGISGVNYRFAAIWKAQNTNNVGVVRVAWPKGLGNLKLIQSSDATIDASDVITDMGASQQVNGVEYAYADVTLADGQYFTFAAFVQGPGGVTNNLSLWYRADIYAEATGEGSDVNSWTDFTSGTVAAQLGDVDLPKYKAGDATYFNFNPGVNFTAANQTLGNITVPTVSAQQYDIFTLTKEGLAPGGNGRVFSALVKDTDLSGSINYWDGIGILADNRIERMNTAYNFRYLANPGNINWSSNSPSIMYNTFTNTTVAKGLNGAANGTTATHTAIGTLTGGHAIGTTQFSSNGSDNAGFTGHIGELVVYGGGNITATERNKVDSYLAIKYGVTLNNSNNYTTSGGTVVWDATANSGYYTNVAGIGKDFISALEQKQSRSQHANTNNQVIIGLGGIAATNAANTGALSDGQFLVWGDNGNTQAMTNTAGTYTAFAYEGSINNARRMNRIWKVQNTNVGGETLIRFPQASVGTTTLSNDACAGYVIIFASDAAFSTNVTAIPVTVNGSDYEATHSFPNGASYFTFGKVTPITTGTVYLPTVTEETTQYVDNCATGEWTYYRNTADASQKLFATSNVSATVLNNLTVKITPEGVTYSDAAKTTSLMPRITTVTDASGTPLAGAKVRVYYSASELAATQLPGAQVNGWFKYEGTAEDVISNVYASGLLDVTKAVALTPNASGVEDGVNYVEFHNISSFSSFVYLSTTNESALPVTLTYFKAAKEGGIANLAWGTAEEVNNKGFEIQRSADARSWNTIGFVENQTEGGNSKGALTYDFKDGSPMAGTNYYRLKQIDFDGTYMYSSAVALQFDGGKGTLSVYPNPVTNGSLSLNLPQAGSYKLSIFNVGGIQVLNAVQSGNTVDIRSLRSGVYVLRVVYENGQMHSKTFVVK</sequence>
<reference evidence="4 5" key="1">
    <citation type="submission" date="2018-03" db="EMBL/GenBank/DDBJ databases">
        <title>Genomic Encyclopedia of Archaeal and Bacterial Type Strains, Phase II (KMG-II): from individual species to whole genera.</title>
        <authorList>
            <person name="Goeker M."/>
        </authorList>
    </citation>
    <scope>NUCLEOTIDE SEQUENCE [LARGE SCALE GENOMIC DNA]</scope>
    <source>
        <strain evidence="4 5">DSM 29057</strain>
    </source>
</reference>
<dbReference type="Proteomes" id="UP000241964">
    <property type="component" value="Unassembled WGS sequence"/>
</dbReference>
<dbReference type="NCBIfam" id="TIGR04183">
    <property type="entry name" value="Por_Secre_tail"/>
    <property type="match status" value="1"/>
</dbReference>
<evidence type="ECO:0000256" key="1">
    <source>
        <dbReference type="SAM" id="SignalP"/>
    </source>
</evidence>
<proteinExistence type="predicted"/>
<feature type="chain" id="PRO_5015164517" evidence="1">
    <location>
        <begin position="43"/>
        <end position="2126"/>
    </location>
</feature>
<feature type="signal peptide" evidence="1">
    <location>
        <begin position="1"/>
        <end position="42"/>
    </location>
</feature>
<dbReference type="OrthoDB" id="2582440at2"/>
<feature type="domain" description="DUF8202" evidence="3">
    <location>
        <begin position="276"/>
        <end position="451"/>
    </location>
</feature>
<dbReference type="InterPro" id="IPR026444">
    <property type="entry name" value="Secre_tail"/>
</dbReference>
<keyword evidence="5" id="KW-1185">Reference proteome</keyword>
<dbReference type="GO" id="GO:0004553">
    <property type="term" value="F:hydrolase activity, hydrolyzing O-glycosyl compounds"/>
    <property type="evidence" value="ECO:0007669"/>
    <property type="project" value="UniProtKB-ARBA"/>
</dbReference>